<sequence length="50" mass="5615">MQSPARFTLRAWRGRPLSADVSYHKRLASKRPGQKNSDVTEATQSESKIA</sequence>
<comment type="caution">
    <text evidence="2">The sequence shown here is derived from an EMBL/GenBank/DDBJ whole genome shotgun (WGS) entry which is preliminary data.</text>
</comment>
<accession>A0A9D4RR32</accession>
<keyword evidence="3" id="KW-1185">Reference proteome</keyword>
<evidence type="ECO:0000313" key="2">
    <source>
        <dbReference type="EMBL" id="KAH3875908.1"/>
    </source>
</evidence>
<dbReference type="Proteomes" id="UP000828390">
    <property type="component" value="Unassembled WGS sequence"/>
</dbReference>
<feature type="region of interest" description="Disordered" evidence="1">
    <location>
        <begin position="26"/>
        <end position="50"/>
    </location>
</feature>
<proteinExistence type="predicted"/>
<feature type="compositionally biased region" description="Polar residues" evidence="1">
    <location>
        <begin position="34"/>
        <end position="50"/>
    </location>
</feature>
<evidence type="ECO:0000256" key="1">
    <source>
        <dbReference type="SAM" id="MobiDB-lite"/>
    </source>
</evidence>
<protein>
    <submittedName>
        <fullName evidence="2">Uncharacterized protein</fullName>
    </submittedName>
</protein>
<evidence type="ECO:0000313" key="3">
    <source>
        <dbReference type="Proteomes" id="UP000828390"/>
    </source>
</evidence>
<dbReference type="AlphaFoldDB" id="A0A9D4RR32"/>
<dbReference type="EMBL" id="JAIWYP010000002">
    <property type="protein sequence ID" value="KAH3875908.1"/>
    <property type="molecule type" value="Genomic_DNA"/>
</dbReference>
<organism evidence="2 3">
    <name type="scientific">Dreissena polymorpha</name>
    <name type="common">Zebra mussel</name>
    <name type="synonym">Mytilus polymorpha</name>
    <dbReference type="NCBI Taxonomy" id="45954"/>
    <lineage>
        <taxon>Eukaryota</taxon>
        <taxon>Metazoa</taxon>
        <taxon>Spiralia</taxon>
        <taxon>Lophotrochozoa</taxon>
        <taxon>Mollusca</taxon>
        <taxon>Bivalvia</taxon>
        <taxon>Autobranchia</taxon>
        <taxon>Heteroconchia</taxon>
        <taxon>Euheterodonta</taxon>
        <taxon>Imparidentia</taxon>
        <taxon>Neoheterodontei</taxon>
        <taxon>Myida</taxon>
        <taxon>Dreissenoidea</taxon>
        <taxon>Dreissenidae</taxon>
        <taxon>Dreissena</taxon>
    </lineage>
</organism>
<reference evidence="2" key="2">
    <citation type="submission" date="2020-11" db="EMBL/GenBank/DDBJ databases">
        <authorList>
            <person name="McCartney M.A."/>
            <person name="Auch B."/>
            <person name="Kono T."/>
            <person name="Mallez S."/>
            <person name="Becker A."/>
            <person name="Gohl D.M."/>
            <person name="Silverstein K.A.T."/>
            <person name="Koren S."/>
            <person name="Bechman K.B."/>
            <person name="Herman A."/>
            <person name="Abrahante J.E."/>
            <person name="Garbe J."/>
        </authorList>
    </citation>
    <scope>NUCLEOTIDE SEQUENCE</scope>
    <source>
        <strain evidence="2">Duluth1</strain>
        <tissue evidence="2">Whole animal</tissue>
    </source>
</reference>
<name>A0A9D4RR32_DREPO</name>
<reference evidence="2" key="1">
    <citation type="journal article" date="2019" name="bioRxiv">
        <title>The Genome of the Zebra Mussel, Dreissena polymorpha: A Resource for Invasive Species Research.</title>
        <authorList>
            <person name="McCartney M.A."/>
            <person name="Auch B."/>
            <person name="Kono T."/>
            <person name="Mallez S."/>
            <person name="Zhang Y."/>
            <person name="Obille A."/>
            <person name="Becker A."/>
            <person name="Abrahante J.E."/>
            <person name="Garbe J."/>
            <person name="Badalamenti J.P."/>
            <person name="Herman A."/>
            <person name="Mangelson H."/>
            <person name="Liachko I."/>
            <person name="Sullivan S."/>
            <person name="Sone E.D."/>
            <person name="Koren S."/>
            <person name="Silverstein K.A.T."/>
            <person name="Beckman K.B."/>
            <person name="Gohl D.M."/>
        </authorList>
    </citation>
    <scope>NUCLEOTIDE SEQUENCE</scope>
    <source>
        <strain evidence="2">Duluth1</strain>
        <tissue evidence="2">Whole animal</tissue>
    </source>
</reference>
<gene>
    <name evidence="2" type="ORF">DPMN_039190</name>
</gene>